<evidence type="ECO:0000256" key="5">
    <source>
        <dbReference type="ARBA" id="ARBA00022840"/>
    </source>
</evidence>
<protein>
    <recommendedName>
        <fullName evidence="6">Protein kinase domain-containing protein</fullName>
    </recommendedName>
</protein>
<dbReference type="SMART" id="SM00220">
    <property type="entry name" value="S_TKc"/>
    <property type="match status" value="1"/>
</dbReference>
<dbReference type="InterPro" id="IPR050494">
    <property type="entry name" value="Ser_Thr_dual-spec_kinase"/>
</dbReference>
<dbReference type="GeneTree" id="ENSGT00940000155356"/>
<dbReference type="AlphaFoldDB" id="A0A3Q0RVK1"/>
<dbReference type="Proteomes" id="UP000261340">
    <property type="component" value="Unplaced"/>
</dbReference>
<dbReference type="PROSITE" id="PS50011">
    <property type="entry name" value="PROTEIN_KINASE_DOM"/>
    <property type="match status" value="1"/>
</dbReference>
<proteinExistence type="predicted"/>
<keyword evidence="8" id="KW-1185">Reference proteome</keyword>
<dbReference type="SUPFAM" id="SSF56112">
    <property type="entry name" value="Protein kinase-like (PK-like)"/>
    <property type="match status" value="1"/>
</dbReference>
<sequence>MLTLSGSSTGTSLPIRELRPILYQLANALSRLSAMGIIHADLKPENVMVVDRTQSPIKMNVIDFGLACPVSAVIPGDCVQTVWYRVPEVMLQAPFDQAIDMWSLGLIAVELAIGRPLYPDLFFIRDNCSDQRWKFKSEKQLQHETGYQAQETRYVKLKRLDDLEQLMKMKTGHQSSQDLLTALNLHLRNI</sequence>
<reference evidence="7" key="1">
    <citation type="submission" date="2025-08" db="UniProtKB">
        <authorList>
            <consortium name="Ensembl"/>
        </authorList>
    </citation>
    <scope>IDENTIFICATION</scope>
</reference>
<evidence type="ECO:0000313" key="7">
    <source>
        <dbReference type="Ensembl" id="ENSACIP00000016609.1"/>
    </source>
</evidence>
<organism evidence="7 8">
    <name type="scientific">Amphilophus citrinellus</name>
    <name type="common">Midas cichlid</name>
    <name type="synonym">Cichlasoma citrinellum</name>
    <dbReference type="NCBI Taxonomy" id="61819"/>
    <lineage>
        <taxon>Eukaryota</taxon>
        <taxon>Metazoa</taxon>
        <taxon>Chordata</taxon>
        <taxon>Craniata</taxon>
        <taxon>Vertebrata</taxon>
        <taxon>Euteleostomi</taxon>
        <taxon>Actinopterygii</taxon>
        <taxon>Neopterygii</taxon>
        <taxon>Teleostei</taxon>
        <taxon>Neoteleostei</taxon>
        <taxon>Acanthomorphata</taxon>
        <taxon>Ovalentaria</taxon>
        <taxon>Cichlomorphae</taxon>
        <taxon>Cichliformes</taxon>
        <taxon>Cichlidae</taxon>
        <taxon>New World cichlids</taxon>
        <taxon>Cichlasomatinae</taxon>
        <taxon>Heroini</taxon>
        <taxon>Amphilophus</taxon>
    </lineage>
</organism>
<dbReference type="GO" id="GO:0005634">
    <property type="term" value="C:nucleus"/>
    <property type="evidence" value="ECO:0007669"/>
    <property type="project" value="TreeGrafter"/>
</dbReference>
<dbReference type="PANTHER" id="PTHR24058">
    <property type="entry name" value="DUAL SPECIFICITY PROTEIN KINASE"/>
    <property type="match status" value="1"/>
</dbReference>
<evidence type="ECO:0000259" key="6">
    <source>
        <dbReference type="PROSITE" id="PS50011"/>
    </source>
</evidence>
<dbReference type="GO" id="GO:0005737">
    <property type="term" value="C:cytoplasm"/>
    <property type="evidence" value="ECO:0007669"/>
    <property type="project" value="TreeGrafter"/>
</dbReference>
<dbReference type="PANTHER" id="PTHR24058:SF17">
    <property type="entry name" value="HOMEODOMAIN INTERACTING PROTEIN KINASE, ISOFORM D"/>
    <property type="match status" value="1"/>
</dbReference>
<evidence type="ECO:0000256" key="1">
    <source>
        <dbReference type="ARBA" id="ARBA00022527"/>
    </source>
</evidence>
<dbReference type="PROSITE" id="PS00108">
    <property type="entry name" value="PROTEIN_KINASE_ST"/>
    <property type="match status" value="1"/>
</dbReference>
<keyword evidence="5" id="KW-0067">ATP-binding</keyword>
<evidence type="ECO:0000313" key="8">
    <source>
        <dbReference type="Proteomes" id="UP000261340"/>
    </source>
</evidence>
<name>A0A3Q0RVK1_AMPCI</name>
<dbReference type="InterPro" id="IPR000719">
    <property type="entry name" value="Prot_kinase_dom"/>
</dbReference>
<reference evidence="7" key="2">
    <citation type="submission" date="2025-09" db="UniProtKB">
        <authorList>
            <consortium name="Ensembl"/>
        </authorList>
    </citation>
    <scope>IDENTIFICATION</scope>
</reference>
<keyword evidence="2" id="KW-0808">Transferase</keyword>
<keyword evidence="3" id="KW-0547">Nucleotide-binding</keyword>
<dbReference type="GO" id="GO:0004674">
    <property type="term" value="F:protein serine/threonine kinase activity"/>
    <property type="evidence" value="ECO:0007669"/>
    <property type="project" value="UniProtKB-KW"/>
</dbReference>
<dbReference type="Ensembl" id="ENSACIT00000017054.1">
    <property type="protein sequence ID" value="ENSACIP00000016609.1"/>
    <property type="gene ID" value="ENSACIG00000012934.1"/>
</dbReference>
<dbReference type="InterPro" id="IPR011009">
    <property type="entry name" value="Kinase-like_dom_sf"/>
</dbReference>
<evidence type="ECO:0000256" key="3">
    <source>
        <dbReference type="ARBA" id="ARBA00022741"/>
    </source>
</evidence>
<evidence type="ECO:0000256" key="2">
    <source>
        <dbReference type="ARBA" id="ARBA00022679"/>
    </source>
</evidence>
<feature type="domain" description="Protein kinase" evidence="6">
    <location>
        <begin position="1"/>
        <end position="190"/>
    </location>
</feature>
<dbReference type="GO" id="GO:0004713">
    <property type="term" value="F:protein tyrosine kinase activity"/>
    <property type="evidence" value="ECO:0007669"/>
    <property type="project" value="TreeGrafter"/>
</dbReference>
<accession>A0A3Q0RVK1</accession>
<dbReference type="OMA" id="FFIRDNC"/>
<dbReference type="STRING" id="61819.ENSACIP00000016609"/>
<dbReference type="InterPro" id="IPR008271">
    <property type="entry name" value="Ser/Thr_kinase_AS"/>
</dbReference>
<keyword evidence="1" id="KW-0723">Serine/threonine-protein kinase</keyword>
<keyword evidence="4" id="KW-0418">Kinase</keyword>
<dbReference type="Pfam" id="PF00069">
    <property type="entry name" value="Pkinase"/>
    <property type="match status" value="1"/>
</dbReference>
<dbReference type="Gene3D" id="1.10.510.10">
    <property type="entry name" value="Transferase(Phosphotransferase) domain 1"/>
    <property type="match status" value="1"/>
</dbReference>
<dbReference type="GO" id="GO:0005524">
    <property type="term" value="F:ATP binding"/>
    <property type="evidence" value="ECO:0007669"/>
    <property type="project" value="UniProtKB-KW"/>
</dbReference>
<evidence type="ECO:0000256" key="4">
    <source>
        <dbReference type="ARBA" id="ARBA00022777"/>
    </source>
</evidence>